<dbReference type="GO" id="GO:0016787">
    <property type="term" value="F:hydrolase activity"/>
    <property type="evidence" value="ECO:0007669"/>
    <property type="project" value="InterPro"/>
</dbReference>
<feature type="domain" description="Calcineurin-like phosphoesterase" evidence="1">
    <location>
        <begin position="43"/>
        <end position="157"/>
    </location>
</feature>
<dbReference type="NCBIfam" id="TIGR04123">
    <property type="entry name" value="P_estr_lig_assc"/>
    <property type="match status" value="1"/>
</dbReference>
<dbReference type="PIRSF" id="PIRSF000887">
    <property type="entry name" value="Pesterase_MJ0037"/>
    <property type="match status" value="1"/>
</dbReference>
<proteinExistence type="predicted"/>
<reference evidence="3" key="1">
    <citation type="submission" date="2016-10" db="EMBL/GenBank/DDBJ databases">
        <authorList>
            <person name="Varghese N."/>
            <person name="Submissions S."/>
        </authorList>
    </citation>
    <scope>NUCLEOTIDE SEQUENCE [LARGE SCALE GENOMIC DNA]</scope>
    <source>
        <strain evidence="3">DSM 27839</strain>
    </source>
</reference>
<sequence>MNTLASPAESNEERIMNGIDFTFAGQRLTALGSGALWCAAHALLCVSDLHLGKSERIVRRGGPALPPYDSRETLTRLARDLAHTAANTVICLGDSFDDLDASDALASEDKSQIVTLQAGRRWIWIEGNHDPGPVEMGGMHLSDWVCGNLIFRHIARTDGRGEISGHYHPKVCLNAKGRSITRAAFLLDDTRLILPAYGAYTGGLHSTDKALTDIMAPDARAILTGAQPRLIPMPR</sequence>
<dbReference type="SUPFAM" id="SSF56300">
    <property type="entry name" value="Metallo-dependent phosphatases"/>
    <property type="match status" value="1"/>
</dbReference>
<dbReference type="STRING" id="985054.SAMN05444358_1014"/>
<dbReference type="Proteomes" id="UP000183400">
    <property type="component" value="Unassembled WGS sequence"/>
</dbReference>
<dbReference type="InterPro" id="IPR029052">
    <property type="entry name" value="Metallo-depent_PP-like"/>
</dbReference>
<dbReference type="Gene3D" id="3.60.21.10">
    <property type="match status" value="1"/>
</dbReference>
<dbReference type="EMBL" id="FNNP01000001">
    <property type="protein sequence ID" value="SDW12889.1"/>
    <property type="molecule type" value="Genomic_DNA"/>
</dbReference>
<dbReference type="InterPro" id="IPR026336">
    <property type="entry name" value="PdeM-like"/>
</dbReference>
<protein>
    <submittedName>
        <fullName evidence="2">Putative phosphoesterase</fullName>
    </submittedName>
</protein>
<dbReference type="PANTHER" id="PTHR39323:SF1">
    <property type="entry name" value="BLR1149 PROTEIN"/>
    <property type="match status" value="1"/>
</dbReference>
<accession>A0A1H2R2G5</accession>
<dbReference type="InterPro" id="IPR004843">
    <property type="entry name" value="Calcineurin-like_PHP"/>
</dbReference>
<evidence type="ECO:0000313" key="2">
    <source>
        <dbReference type="EMBL" id="SDW12889.1"/>
    </source>
</evidence>
<evidence type="ECO:0000259" key="1">
    <source>
        <dbReference type="Pfam" id="PF00149"/>
    </source>
</evidence>
<dbReference type="Pfam" id="PF00149">
    <property type="entry name" value="Metallophos"/>
    <property type="match status" value="1"/>
</dbReference>
<name>A0A1H2R2G5_9RHOB</name>
<evidence type="ECO:0000313" key="3">
    <source>
        <dbReference type="Proteomes" id="UP000183400"/>
    </source>
</evidence>
<dbReference type="InterPro" id="IPR024173">
    <property type="entry name" value="Pesterase_MJ0037-like"/>
</dbReference>
<organism evidence="2 3">
    <name type="scientific">Ruegeria halocynthiae</name>
    <dbReference type="NCBI Taxonomy" id="985054"/>
    <lineage>
        <taxon>Bacteria</taxon>
        <taxon>Pseudomonadati</taxon>
        <taxon>Pseudomonadota</taxon>
        <taxon>Alphaproteobacteria</taxon>
        <taxon>Rhodobacterales</taxon>
        <taxon>Roseobacteraceae</taxon>
        <taxon>Ruegeria</taxon>
    </lineage>
</organism>
<gene>
    <name evidence="2" type="ORF">SAMN05444358_1014</name>
</gene>
<keyword evidence="3" id="KW-1185">Reference proteome</keyword>
<dbReference type="AlphaFoldDB" id="A0A1H2R2G5"/>
<dbReference type="PANTHER" id="PTHR39323">
    <property type="entry name" value="BLR1149 PROTEIN"/>
    <property type="match status" value="1"/>
</dbReference>